<evidence type="ECO:0000313" key="7">
    <source>
        <dbReference type="Proteomes" id="UP000245638"/>
    </source>
</evidence>
<evidence type="ECO:0000256" key="4">
    <source>
        <dbReference type="ARBA" id="ARBA00023118"/>
    </source>
</evidence>
<dbReference type="EMBL" id="QEFD01000062">
    <property type="protein sequence ID" value="PVU76910.1"/>
    <property type="molecule type" value="Genomic_DNA"/>
</dbReference>
<comment type="caution">
    <text evidence="6">The sequence shown here is derived from an EMBL/GenBank/DDBJ whole genome shotgun (WGS) entry which is preliminary data.</text>
</comment>
<gene>
    <name evidence="6" type="primary">cmr5</name>
    <name evidence="6" type="ORF">DDW13_01775</name>
</gene>
<dbReference type="CDD" id="cd09654">
    <property type="entry name" value="Cmr5_III-B"/>
    <property type="match status" value="1"/>
</dbReference>
<evidence type="ECO:0000256" key="5">
    <source>
        <dbReference type="ARBA" id="ARBA00030001"/>
    </source>
</evidence>
<evidence type="ECO:0000313" key="6">
    <source>
        <dbReference type="EMBL" id="PVU76910.1"/>
    </source>
</evidence>
<dbReference type="Gene3D" id="1.10.520.30">
    <property type="entry name" value="AF1862-like domain"/>
    <property type="match status" value="1"/>
</dbReference>
<protein>
    <recommendedName>
        <fullName evidence="5">CRISPR type III-B/RAMP module-associated protein Cmr5</fullName>
    </recommendedName>
</protein>
<evidence type="ECO:0000256" key="2">
    <source>
        <dbReference type="ARBA" id="ARBA00006161"/>
    </source>
</evidence>
<keyword evidence="3" id="KW-0963">Cytoplasm</keyword>
<comment type="subcellular location">
    <subcellularLocation>
        <location evidence="1">Cytoplasm</location>
    </subcellularLocation>
</comment>
<dbReference type="InterPro" id="IPR023101">
    <property type="entry name" value="AF1862-like_dom_sf"/>
</dbReference>
<reference evidence="6 7" key="1">
    <citation type="journal article" date="2015" name="Appl. Environ. Microbiol.">
        <title>Nanoarchaeota, Their Sulfolobales Host, and Nanoarchaeota Virus Distribution across Yellowstone National Park Hot Springs.</title>
        <authorList>
            <person name="Munson-McGee J.H."/>
            <person name="Field E.K."/>
            <person name="Bateson M."/>
            <person name="Rooney C."/>
            <person name="Stepanauskas R."/>
            <person name="Young M.J."/>
        </authorList>
    </citation>
    <scope>NUCLEOTIDE SEQUENCE [LARGE SCALE GENOMIC DNA]</scope>
    <source>
        <strain evidence="6">SCGC AC-742_N10</strain>
    </source>
</reference>
<dbReference type="NCBIfam" id="TIGR01881">
    <property type="entry name" value="cas_Cmr5"/>
    <property type="match status" value="1"/>
</dbReference>
<dbReference type="AlphaFoldDB" id="A0A2T9X9Z5"/>
<dbReference type="Proteomes" id="UP000245638">
    <property type="component" value="Unassembled WGS sequence"/>
</dbReference>
<proteinExistence type="inferred from homology"/>
<sequence length="154" mass="17814">MFYDDYNLALDAFNKVLNSLKGEAKSKFRSRARDMVEEIYTSGFIPTLFYIISKAGLENNDKIDKLTALLNSPSSESIDLGSSDEASYMAYLFVILYYLSERNIIDKKFLIDKLRCNRLELIDKLYELSPIISARIKRYLMAIKRLAEALIEVR</sequence>
<keyword evidence="4" id="KW-0051">Antiviral defense</keyword>
<evidence type="ECO:0000256" key="1">
    <source>
        <dbReference type="ARBA" id="ARBA00004496"/>
    </source>
</evidence>
<comment type="similarity">
    <text evidence="2">Belongs to the CRISPR system Cmr5 family.</text>
</comment>
<dbReference type="GO" id="GO:0051607">
    <property type="term" value="P:defense response to virus"/>
    <property type="evidence" value="ECO:0007669"/>
    <property type="project" value="UniProtKB-KW"/>
</dbReference>
<name>A0A2T9X9Z5_9CREN</name>
<organism evidence="6 7">
    <name type="scientific">Acidianus hospitalis</name>
    <dbReference type="NCBI Taxonomy" id="563177"/>
    <lineage>
        <taxon>Archaea</taxon>
        <taxon>Thermoproteota</taxon>
        <taxon>Thermoprotei</taxon>
        <taxon>Sulfolobales</taxon>
        <taxon>Sulfolobaceae</taxon>
        <taxon>Acidianus</taxon>
    </lineage>
</organism>
<accession>A0A2T9X9Z5</accession>
<dbReference type="InterPro" id="IPR010160">
    <property type="entry name" value="CRISPR-assoc_prot_Cmr5"/>
</dbReference>
<evidence type="ECO:0000256" key="3">
    <source>
        <dbReference type="ARBA" id="ARBA00022490"/>
    </source>
</evidence>
<dbReference type="GO" id="GO:0005737">
    <property type="term" value="C:cytoplasm"/>
    <property type="evidence" value="ECO:0007669"/>
    <property type="project" value="UniProtKB-SubCell"/>
</dbReference>
<dbReference type="SUPFAM" id="SSF158568">
    <property type="entry name" value="AF1862-like"/>
    <property type="match status" value="1"/>
</dbReference>